<dbReference type="EMBL" id="MFES01000029">
    <property type="protein sequence ID" value="OGE84972.1"/>
    <property type="molecule type" value="Genomic_DNA"/>
</dbReference>
<dbReference type="SUPFAM" id="SSF53955">
    <property type="entry name" value="Lysozyme-like"/>
    <property type="match status" value="1"/>
</dbReference>
<dbReference type="STRING" id="1817832.A3J48_00550"/>
<dbReference type="Gene3D" id="6.10.250.3150">
    <property type="match status" value="1"/>
</dbReference>
<evidence type="ECO:0000313" key="2">
    <source>
        <dbReference type="EMBL" id="OGE84972.1"/>
    </source>
</evidence>
<gene>
    <name evidence="2" type="ORF">A3J48_00550</name>
</gene>
<dbReference type="InterPro" id="IPR023346">
    <property type="entry name" value="Lysozyme-like_dom_sf"/>
</dbReference>
<name>A0A1F5P537_9BACT</name>
<evidence type="ECO:0000313" key="3">
    <source>
        <dbReference type="Proteomes" id="UP000176786"/>
    </source>
</evidence>
<comment type="caution">
    <text evidence="2">The sequence shown here is derived from an EMBL/GenBank/DDBJ whole genome shotgun (WGS) entry which is preliminary data.</text>
</comment>
<keyword evidence="1" id="KW-0175">Coiled coil</keyword>
<dbReference type="Proteomes" id="UP000176786">
    <property type="component" value="Unassembled WGS sequence"/>
</dbReference>
<evidence type="ECO:0008006" key="4">
    <source>
        <dbReference type="Google" id="ProtNLM"/>
    </source>
</evidence>
<proteinExistence type="predicted"/>
<dbReference type="AlphaFoldDB" id="A0A1F5P537"/>
<dbReference type="Gene3D" id="1.10.530.10">
    <property type="match status" value="1"/>
</dbReference>
<evidence type="ECO:0000256" key="1">
    <source>
        <dbReference type="SAM" id="Coils"/>
    </source>
</evidence>
<protein>
    <recommendedName>
        <fullName evidence="4">Transglycosylase SLT domain-containing protein</fullName>
    </recommendedName>
</protein>
<reference evidence="2 3" key="1">
    <citation type="journal article" date="2016" name="Nat. Commun.">
        <title>Thousands of microbial genomes shed light on interconnected biogeochemical processes in an aquifer system.</title>
        <authorList>
            <person name="Anantharaman K."/>
            <person name="Brown C.T."/>
            <person name="Hug L.A."/>
            <person name="Sharon I."/>
            <person name="Castelle C.J."/>
            <person name="Probst A.J."/>
            <person name="Thomas B.C."/>
            <person name="Singh A."/>
            <person name="Wilkins M.J."/>
            <person name="Karaoz U."/>
            <person name="Brodie E.L."/>
            <person name="Williams K.H."/>
            <person name="Hubbard S.S."/>
            <person name="Banfield J.F."/>
        </authorList>
    </citation>
    <scope>NUCLEOTIDE SEQUENCE [LARGE SCALE GENOMIC DNA]</scope>
</reference>
<accession>A0A1F5P537</accession>
<organism evidence="2 3">
    <name type="scientific">Candidatus Doudnabacteria bacterium RIFCSPHIGHO2_02_FULL_46_11</name>
    <dbReference type="NCBI Taxonomy" id="1817832"/>
    <lineage>
        <taxon>Bacteria</taxon>
        <taxon>Candidatus Doudnaibacteriota</taxon>
    </lineage>
</organism>
<sequence length="438" mass="48471">MKKNITIVALLLIFGFTTFVNPQFLSAATQEELQKELAEIERQIADQEADLKNIQGEKQTLTNKLGQLKKEQTTLKLQIQANDLKVKQLGGEIDETQESITQTSDRLDKLKINLAEVVRQVADAEERSLVEMIILNDSLSEALAEVENFNRLSDGLLTIAGEMRALKNDLTFKQDKLEEQQSATSNLISIQILQAGQYSSKVQEQDSLLEQTKGLEAEYQGILNQTRQKASQVRARLYELAGGTTTNVTFGEAMEIAKWVSDQTGVRAALLLAVLTQESNLGKNVGTCNRAGDPPEKSWSQIMHPTRDAPIFPGITEELGLDTETTPVSCPMRDSRGNRVGWGGAMGPAQFIPSTWRGYKDKVTAITGRPANPWDIRDAFIAAGVLLRANGATVDGEDGEWRAAMRYFSGSTNPRFRFYGDNVLSLARRYQAEIDGLN</sequence>
<feature type="coiled-coil region" evidence="1">
    <location>
        <begin position="30"/>
        <end position="127"/>
    </location>
</feature>